<dbReference type="InterPro" id="IPR050250">
    <property type="entry name" value="Macrolide_Exporter_MacB"/>
</dbReference>
<evidence type="ECO:0000256" key="2">
    <source>
        <dbReference type="ARBA" id="ARBA00022475"/>
    </source>
</evidence>
<feature type="transmembrane region" description="Helical" evidence="8">
    <location>
        <begin position="243"/>
        <end position="272"/>
    </location>
</feature>
<evidence type="ECO:0000256" key="5">
    <source>
        <dbReference type="ARBA" id="ARBA00023136"/>
    </source>
</evidence>
<dbReference type="PANTHER" id="PTHR30572:SF4">
    <property type="entry name" value="ABC TRANSPORTER PERMEASE YTRF"/>
    <property type="match status" value="1"/>
</dbReference>
<feature type="domain" description="ABC3 transporter permease C-terminal" evidence="9">
    <location>
        <begin position="659"/>
        <end position="780"/>
    </location>
</feature>
<evidence type="ECO:0000256" key="6">
    <source>
        <dbReference type="ARBA" id="ARBA00038076"/>
    </source>
</evidence>
<dbReference type="InterPro" id="IPR003838">
    <property type="entry name" value="ABC3_permease_C"/>
</dbReference>
<evidence type="ECO:0000256" key="8">
    <source>
        <dbReference type="SAM" id="Phobius"/>
    </source>
</evidence>
<comment type="subcellular location">
    <subcellularLocation>
        <location evidence="1">Cell membrane</location>
        <topology evidence="1">Multi-pass membrane protein</topology>
    </subcellularLocation>
</comment>
<feature type="transmembrane region" description="Helical" evidence="8">
    <location>
        <begin position="20"/>
        <end position="40"/>
    </location>
</feature>
<keyword evidence="3 8" id="KW-0812">Transmembrane</keyword>
<evidence type="ECO:0000313" key="11">
    <source>
        <dbReference type="Proteomes" id="UP000199413"/>
    </source>
</evidence>
<gene>
    <name evidence="10" type="ORF">GA0070624_2125</name>
</gene>
<dbReference type="GO" id="GO:0005886">
    <property type="term" value="C:plasma membrane"/>
    <property type="evidence" value="ECO:0007669"/>
    <property type="project" value="UniProtKB-SubCell"/>
</dbReference>
<feature type="transmembrane region" description="Helical" evidence="8">
    <location>
        <begin position="750"/>
        <end position="772"/>
    </location>
</feature>
<dbReference type="AlphaFoldDB" id="A0A1C6RUD5"/>
<dbReference type="Pfam" id="PF02687">
    <property type="entry name" value="FtsX"/>
    <property type="match status" value="2"/>
</dbReference>
<name>A0A1C6RUD5_9ACTN</name>
<evidence type="ECO:0000256" key="3">
    <source>
        <dbReference type="ARBA" id="ARBA00022692"/>
    </source>
</evidence>
<evidence type="ECO:0000259" key="9">
    <source>
        <dbReference type="Pfam" id="PF02687"/>
    </source>
</evidence>
<keyword evidence="11" id="KW-1185">Reference proteome</keyword>
<evidence type="ECO:0000256" key="7">
    <source>
        <dbReference type="SAM" id="MobiDB-lite"/>
    </source>
</evidence>
<organism evidence="10 11">
    <name type="scientific">Micromonospora rhizosphaerae</name>
    <dbReference type="NCBI Taxonomy" id="568872"/>
    <lineage>
        <taxon>Bacteria</taxon>
        <taxon>Bacillati</taxon>
        <taxon>Actinomycetota</taxon>
        <taxon>Actinomycetes</taxon>
        <taxon>Micromonosporales</taxon>
        <taxon>Micromonosporaceae</taxon>
        <taxon>Micromonospora</taxon>
    </lineage>
</organism>
<feature type="transmembrane region" description="Helical" evidence="8">
    <location>
        <begin position="653"/>
        <end position="680"/>
    </location>
</feature>
<feature type="domain" description="ABC3 transporter permease C-terminal" evidence="9">
    <location>
        <begin position="250"/>
        <end position="368"/>
    </location>
</feature>
<feature type="transmembrane region" description="Helical" evidence="8">
    <location>
        <begin position="700"/>
        <end position="724"/>
    </location>
</feature>
<dbReference type="OrthoDB" id="3207485at2"/>
<accession>A0A1C6RUD5</accession>
<dbReference type="EMBL" id="FMHV01000002">
    <property type="protein sequence ID" value="SCL20817.1"/>
    <property type="molecule type" value="Genomic_DNA"/>
</dbReference>
<feature type="transmembrane region" description="Helical" evidence="8">
    <location>
        <begin position="339"/>
        <end position="359"/>
    </location>
</feature>
<keyword evidence="5 8" id="KW-0472">Membrane</keyword>
<dbReference type="PANTHER" id="PTHR30572">
    <property type="entry name" value="MEMBRANE COMPONENT OF TRANSPORTER-RELATED"/>
    <property type="match status" value="1"/>
</dbReference>
<sequence length="789" mass="81347">MSAVWRAAQAAVRRRRLQTFVIGLVVLLSTTTMVVALVLLEASSAPFDRAFAAQRGAHAIAVFDPAKVTDAELAGRRTGVAAAAGPFGQVTLDLGAGGGPGPRGPLTVVGRADPGGQVDRLDLWQGRWPTGPGEVVLNQPPMDGAGPPGGLPTEVTLGGKTFAVVGRAYSLGQTADAWVTPEQVVALKPAAVQMLYRFTGDVSTKAAVEADLAAITSGLAPAALIAAQPYLVVKDKVASDIGVYVPLLATFGVLGLVVAIVIVGNVVSGAVVSGFRHIGVLKALGFTPRQVVAVYLVMVSVPAVVGCVLGTVAGVLAAQPLLSEGFEGLGLGGGIGAGPWVWAAALLGVPLLVAVTALVPAMRARGLSAAGAISAGSAPRTGRGLRVQRRLAGARLPRSVSLGLGLPFARPGRTAFTVAAVLLGVTTVTFATGLADTLTRISAIEDRASGQIGVRPSDGRSRVAPEGQPPDPGAVPSTTNRTDAQVEELLRGLPDVARVTAMLGMPVPALGQTQPLPVNFVRGDSSSMGYEDELTAGRWVRRTDETVVPSEVLRERGLAVGERVTLELDGRRMVLTIVGETMDGAPGPPAAFVDWRILTELAPDRVVQPWEVYYQVQLVRGGDVASYVAAVKAADPGIDAWDTSQLSDFAVTVISFSAMLALLLSMVAALGVFNTVVLNVHERRRDLGMLKSIGMTPRQVVTMVLTSMALLGAAGGVLGIPLGIVAHRSIVPLTADAAKVAIPAIVLDVWHAPTLILLAIAGVLIALVGALVPARRAARLRIAEVLHNE</sequence>
<dbReference type="STRING" id="568872.GA0070624_2125"/>
<dbReference type="GO" id="GO:0022857">
    <property type="term" value="F:transmembrane transporter activity"/>
    <property type="evidence" value="ECO:0007669"/>
    <property type="project" value="TreeGrafter"/>
</dbReference>
<keyword evidence="2" id="KW-1003">Cell membrane</keyword>
<reference evidence="11" key="1">
    <citation type="submission" date="2016-06" db="EMBL/GenBank/DDBJ databases">
        <authorList>
            <person name="Varghese N."/>
            <person name="Submissions Spin"/>
        </authorList>
    </citation>
    <scope>NUCLEOTIDE SEQUENCE [LARGE SCALE GENOMIC DNA]</scope>
    <source>
        <strain evidence="11">DSM 45431</strain>
    </source>
</reference>
<protein>
    <submittedName>
        <fullName evidence="10">Putative ABC transport system permease protein</fullName>
    </submittedName>
</protein>
<comment type="similarity">
    <text evidence="6">Belongs to the ABC-4 integral membrane protein family.</text>
</comment>
<proteinExistence type="inferred from homology"/>
<evidence type="ECO:0000313" key="10">
    <source>
        <dbReference type="EMBL" id="SCL20817.1"/>
    </source>
</evidence>
<feature type="transmembrane region" description="Helical" evidence="8">
    <location>
        <begin position="415"/>
        <end position="435"/>
    </location>
</feature>
<keyword evidence="4 8" id="KW-1133">Transmembrane helix</keyword>
<feature type="region of interest" description="Disordered" evidence="7">
    <location>
        <begin position="449"/>
        <end position="480"/>
    </location>
</feature>
<evidence type="ECO:0000256" key="4">
    <source>
        <dbReference type="ARBA" id="ARBA00022989"/>
    </source>
</evidence>
<evidence type="ECO:0000256" key="1">
    <source>
        <dbReference type="ARBA" id="ARBA00004651"/>
    </source>
</evidence>
<dbReference type="RefSeq" id="WP_091339601.1">
    <property type="nucleotide sequence ID" value="NZ_FMHV01000002.1"/>
</dbReference>
<dbReference type="Proteomes" id="UP000199413">
    <property type="component" value="Unassembled WGS sequence"/>
</dbReference>
<feature type="transmembrane region" description="Helical" evidence="8">
    <location>
        <begin position="293"/>
        <end position="319"/>
    </location>
</feature>